<keyword evidence="2" id="KW-1185">Reference proteome</keyword>
<proteinExistence type="predicted"/>
<name>A0ABR2S522_9ROSI</name>
<protein>
    <submittedName>
        <fullName evidence="1">Uncharacterized protein</fullName>
    </submittedName>
</protein>
<sequence length="138" mass="15468">MLHAPNSRGTRDDDGSTATRAAGGTVAFARISPYSGFGYGKMTGFFLLFHFHLLPEVYMLSGGGAFPTTIGRFEYGTRFIVRTTAIMSRSNIQERLLWGIKESIVDFIDRWRNLASRATFAIPEASKKDKTDLTLYWT</sequence>
<evidence type="ECO:0000313" key="2">
    <source>
        <dbReference type="Proteomes" id="UP001396334"/>
    </source>
</evidence>
<gene>
    <name evidence="1" type="ORF">V6N11_054800</name>
</gene>
<reference evidence="1 2" key="1">
    <citation type="journal article" date="2024" name="G3 (Bethesda)">
        <title>Genome assembly of Hibiscus sabdariffa L. provides insights into metabolisms of medicinal natural products.</title>
        <authorList>
            <person name="Kim T."/>
        </authorList>
    </citation>
    <scope>NUCLEOTIDE SEQUENCE [LARGE SCALE GENOMIC DNA]</scope>
    <source>
        <strain evidence="1">TK-2024</strain>
        <tissue evidence="1">Old leaves</tissue>
    </source>
</reference>
<accession>A0ABR2S522</accession>
<dbReference type="EMBL" id="JBBPBN010000017">
    <property type="protein sequence ID" value="KAK9020311.1"/>
    <property type="molecule type" value="Genomic_DNA"/>
</dbReference>
<evidence type="ECO:0000313" key="1">
    <source>
        <dbReference type="EMBL" id="KAK9020311.1"/>
    </source>
</evidence>
<comment type="caution">
    <text evidence="1">The sequence shown here is derived from an EMBL/GenBank/DDBJ whole genome shotgun (WGS) entry which is preliminary data.</text>
</comment>
<dbReference type="Proteomes" id="UP001396334">
    <property type="component" value="Unassembled WGS sequence"/>
</dbReference>
<organism evidence="1 2">
    <name type="scientific">Hibiscus sabdariffa</name>
    <name type="common">roselle</name>
    <dbReference type="NCBI Taxonomy" id="183260"/>
    <lineage>
        <taxon>Eukaryota</taxon>
        <taxon>Viridiplantae</taxon>
        <taxon>Streptophyta</taxon>
        <taxon>Embryophyta</taxon>
        <taxon>Tracheophyta</taxon>
        <taxon>Spermatophyta</taxon>
        <taxon>Magnoliopsida</taxon>
        <taxon>eudicotyledons</taxon>
        <taxon>Gunneridae</taxon>
        <taxon>Pentapetalae</taxon>
        <taxon>rosids</taxon>
        <taxon>malvids</taxon>
        <taxon>Malvales</taxon>
        <taxon>Malvaceae</taxon>
        <taxon>Malvoideae</taxon>
        <taxon>Hibiscus</taxon>
    </lineage>
</organism>